<name>A0A9W6YMW3_9STRA</name>
<comment type="caution">
    <text evidence="6">The sequence shown here is derived from an EMBL/GenBank/DDBJ whole genome shotgun (WGS) entry which is preliminary data.</text>
</comment>
<feature type="signal peptide" evidence="5">
    <location>
        <begin position="1"/>
        <end position="20"/>
    </location>
</feature>
<evidence type="ECO:0000256" key="4">
    <source>
        <dbReference type="ARBA" id="ARBA00022729"/>
    </source>
</evidence>
<comment type="function">
    <text evidence="5">Effector that suppresses plant defense responses during pathogen infection.</text>
</comment>
<evidence type="ECO:0000256" key="1">
    <source>
        <dbReference type="ARBA" id="ARBA00004613"/>
    </source>
</evidence>
<evidence type="ECO:0000313" key="7">
    <source>
        <dbReference type="Proteomes" id="UP001165121"/>
    </source>
</evidence>
<proteinExistence type="inferred from homology"/>
<evidence type="ECO:0000313" key="6">
    <source>
        <dbReference type="EMBL" id="GMG16362.1"/>
    </source>
</evidence>
<protein>
    <recommendedName>
        <fullName evidence="5">RxLR effector protein</fullName>
    </recommendedName>
</protein>
<evidence type="ECO:0000256" key="3">
    <source>
        <dbReference type="ARBA" id="ARBA00022525"/>
    </source>
</evidence>
<sequence>MRLYYVVMMAVAGLMTGSSATPDSADTSKIAYSSTQQDLHSFTGEQNGDNSKRFLRTRETTGINVDTEERRLVNVDVAIGNFITKLKKKTLWKAEFAAWKLLKKKPSQLELEWGVYGKGHPLYKKARAYRSYYSIGPLNYP</sequence>
<keyword evidence="4 5" id="KW-0732">Signal</keyword>
<evidence type="ECO:0000256" key="2">
    <source>
        <dbReference type="ARBA" id="ARBA00010400"/>
    </source>
</evidence>
<reference evidence="6" key="1">
    <citation type="submission" date="2023-04" db="EMBL/GenBank/DDBJ databases">
        <title>Phytophthora fragariaefolia NBRC 109709.</title>
        <authorList>
            <person name="Ichikawa N."/>
            <person name="Sato H."/>
            <person name="Tonouchi N."/>
        </authorList>
    </citation>
    <scope>NUCLEOTIDE SEQUENCE</scope>
    <source>
        <strain evidence="6">NBRC 109709</strain>
    </source>
</reference>
<organism evidence="6 7">
    <name type="scientific">Phytophthora fragariaefolia</name>
    <dbReference type="NCBI Taxonomy" id="1490495"/>
    <lineage>
        <taxon>Eukaryota</taxon>
        <taxon>Sar</taxon>
        <taxon>Stramenopiles</taxon>
        <taxon>Oomycota</taxon>
        <taxon>Peronosporomycetes</taxon>
        <taxon>Peronosporales</taxon>
        <taxon>Peronosporaceae</taxon>
        <taxon>Phytophthora</taxon>
    </lineage>
</organism>
<dbReference type="AlphaFoldDB" id="A0A9W6YMW3"/>
<evidence type="ECO:0000256" key="5">
    <source>
        <dbReference type="RuleBase" id="RU367124"/>
    </source>
</evidence>
<dbReference type="Pfam" id="PF16810">
    <property type="entry name" value="RXLR"/>
    <property type="match status" value="1"/>
</dbReference>
<dbReference type="Proteomes" id="UP001165121">
    <property type="component" value="Unassembled WGS sequence"/>
</dbReference>
<accession>A0A9W6YMW3</accession>
<dbReference type="GO" id="GO:0005576">
    <property type="term" value="C:extracellular region"/>
    <property type="evidence" value="ECO:0007669"/>
    <property type="project" value="UniProtKB-SubCell"/>
</dbReference>
<gene>
    <name evidence="6" type="ORF">Pfra01_002973800</name>
</gene>
<comment type="subcellular location">
    <subcellularLocation>
        <location evidence="1 5">Secreted</location>
    </subcellularLocation>
</comment>
<comment type="domain">
    <text evidence="5">The RxLR-dEER motif acts to carry the protein into the host cell cytoplasm through binding to cell surface phosphatidylinositol-3-phosphate.</text>
</comment>
<dbReference type="InterPro" id="IPR031825">
    <property type="entry name" value="RXLR"/>
</dbReference>
<keyword evidence="7" id="KW-1185">Reference proteome</keyword>
<keyword evidence="3 5" id="KW-0964">Secreted</keyword>
<dbReference type="OrthoDB" id="106321at2759"/>
<dbReference type="EMBL" id="BSXT01018931">
    <property type="protein sequence ID" value="GMG16362.1"/>
    <property type="molecule type" value="Genomic_DNA"/>
</dbReference>
<feature type="chain" id="PRO_5041017680" description="RxLR effector protein" evidence="5">
    <location>
        <begin position="21"/>
        <end position="141"/>
    </location>
</feature>
<comment type="similarity">
    <text evidence="2 5">Belongs to the RxLR effector family.</text>
</comment>